<organism evidence="1 2">
    <name type="scientific">Brucella pseudogrignonensis</name>
    <dbReference type="NCBI Taxonomy" id="419475"/>
    <lineage>
        <taxon>Bacteria</taxon>
        <taxon>Pseudomonadati</taxon>
        <taxon>Pseudomonadota</taxon>
        <taxon>Alphaproteobacteria</taxon>
        <taxon>Hyphomicrobiales</taxon>
        <taxon>Brucellaceae</taxon>
        <taxon>Brucella/Ochrobactrum group</taxon>
        <taxon>Brucella</taxon>
    </lineage>
</organism>
<comment type="caution">
    <text evidence="1">The sequence shown here is derived from an EMBL/GenBank/DDBJ whole genome shotgun (WGS) entry which is preliminary data.</text>
</comment>
<gene>
    <name evidence="1" type="ORF">J2782_003014</name>
</gene>
<evidence type="ECO:0000313" key="2">
    <source>
        <dbReference type="Proteomes" id="UP001184614"/>
    </source>
</evidence>
<dbReference type="Proteomes" id="UP001184614">
    <property type="component" value="Unassembled WGS sequence"/>
</dbReference>
<name>A0ABU1MB41_9HYPH</name>
<keyword evidence="2" id="KW-1185">Reference proteome</keyword>
<dbReference type="EMBL" id="JAVDQT010000005">
    <property type="protein sequence ID" value="MDR6433268.1"/>
    <property type="molecule type" value="Genomic_DNA"/>
</dbReference>
<accession>A0ABU1MB41</accession>
<reference evidence="1 2" key="1">
    <citation type="submission" date="2023-07" db="EMBL/GenBank/DDBJ databases">
        <title>Sorghum-associated microbial communities from plants grown in Nebraska, USA.</title>
        <authorList>
            <person name="Schachtman D."/>
        </authorList>
    </citation>
    <scope>NUCLEOTIDE SEQUENCE [LARGE SCALE GENOMIC DNA]</scope>
    <source>
        <strain evidence="1 2">DS1730</strain>
    </source>
</reference>
<sequence length="69" mass="7881">MINGSRKNEDRPNHFNTAKHMRFTACGLIFPFLTGLFRRIHAAIFSFGAGVMPPMHNRAVRCYTSRAIE</sequence>
<proteinExistence type="predicted"/>
<evidence type="ECO:0000313" key="1">
    <source>
        <dbReference type="EMBL" id="MDR6433268.1"/>
    </source>
</evidence>
<protein>
    <submittedName>
        <fullName evidence="1">Uncharacterized protein</fullName>
    </submittedName>
</protein>